<evidence type="ECO:0000256" key="3">
    <source>
        <dbReference type="ARBA" id="ARBA00014376"/>
    </source>
</evidence>
<dbReference type="AlphaFoldDB" id="A0A8J6P483"/>
<comment type="subcellular location">
    <subcellularLocation>
        <location evidence="1 6">Bacterial flagellum basal body</location>
    </subcellularLocation>
</comment>
<organism evidence="8 9">
    <name type="scientific">Candidatus Desulfatibia vada</name>
    <dbReference type="NCBI Taxonomy" id="2841696"/>
    <lineage>
        <taxon>Bacteria</taxon>
        <taxon>Pseudomonadati</taxon>
        <taxon>Thermodesulfobacteriota</taxon>
        <taxon>Desulfobacteria</taxon>
        <taxon>Desulfobacterales</taxon>
        <taxon>Desulfobacterales incertae sedis</taxon>
        <taxon>Candidatus Desulfatibia</taxon>
    </lineage>
</organism>
<dbReference type="InterPro" id="IPR001444">
    <property type="entry name" value="Flag_bb_rod_N"/>
</dbReference>
<keyword evidence="4 6" id="KW-0975">Bacterial flagellum</keyword>
<comment type="subunit">
    <text evidence="6">The basal body constitutes a major portion of the flagellar organelle and consists of a number of rings mounted on a central rod.</text>
</comment>
<dbReference type="EMBL" id="JACNIG010000216">
    <property type="protein sequence ID" value="MBC8432312.1"/>
    <property type="molecule type" value="Genomic_DNA"/>
</dbReference>
<evidence type="ECO:0000313" key="9">
    <source>
        <dbReference type="Proteomes" id="UP000605201"/>
    </source>
</evidence>
<evidence type="ECO:0000256" key="2">
    <source>
        <dbReference type="ARBA" id="ARBA00009677"/>
    </source>
</evidence>
<comment type="similarity">
    <text evidence="2 6">Belongs to the flagella basal body rod proteins family.</text>
</comment>
<reference evidence="8 9" key="1">
    <citation type="submission" date="2020-08" db="EMBL/GenBank/DDBJ databases">
        <title>Bridging the membrane lipid divide: bacteria of the FCB group superphylum have the potential to synthesize archaeal ether lipids.</title>
        <authorList>
            <person name="Villanueva L."/>
            <person name="Von Meijenfeldt F.A.B."/>
            <person name="Westbye A.B."/>
            <person name="Yadav S."/>
            <person name="Hopmans E.C."/>
            <person name="Dutilh B.E."/>
            <person name="Sinninghe Damste J.S."/>
        </authorList>
    </citation>
    <scope>NUCLEOTIDE SEQUENCE [LARGE SCALE GENOMIC DNA]</scope>
    <source>
        <strain evidence="8">NIOZ-UU17</strain>
    </source>
</reference>
<dbReference type="InterPro" id="IPR019776">
    <property type="entry name" value="Flagellar_basal_body_rod_CS"/>
</dbReference>
<evidence type="ECO:0000259" key="7">
    <source>
        <dbReference type="Pfam" id="PF00460"/>
    </source>
</evidence>
<dbReference type="GO" id="GO:0030694">
    <property type="term" value="C:bacterial-type flagellum basal body, rod"/>
    <property type="evidence" value="ECO:0007669"/>
    <property type="project" value="InterPro"/>
</dbReference>
<evidence type="ECO:0000256" key="4">
    <source>
        <dbReference type="ARBA" id="ARBA00023143"/>
    </source>
</evidence>
<dbReference type="InterPro" id="IPR006300">
    <property type="entry name" value="FlgB"/>
</dbReference>
<keyword evidence="8" id="KW-0966">Cell projection</keyword>
<feature type="domain" description="Flagellar basal body rod protein N-terminal" evidence="7">
    <location>
        <begin position="22"/>
        <end position="41"/>
    </location>
</feature>
<dbReference type="Pfam" id="PF00460">
    <property type="entry name" value="Flg_bb_rod"/>
    <property type="match status" value="1"/>
</dbReference>
<accession>A0A8J6P483</accession>
<dbReference type="Proteomes" id="UP000605201">
    <property type="component" value="Unassembled WGS sequence"/>
</dbReference>
<comment type="function">
    <text evidence="5 6">Structural component of flagellum, the bacterial motility apparatus. Part of the rod structure of flagellar basal body.</text>
</comment>
<evidence type="ECO:0000313" key="8">
    <source>
        <dbReference type="EMBL" id="MBC8432312.1"/>
    </source>
</evidence>
<name>A0A8J6P483_9BACT</name>
<dbReference type="NCBIfam" id="TIGR01396">
    <property type="entry name" value="FlgB"/>
    <property type="match status" value="1"/>
</dbReference>
<keyword evidence="8" id="KW-0282">Flagellum</keyword>
<dbReference type="PROSITE" id="PS00588">
    <property type="entry name" value="FLAGELLA_BB_ROD"/>
    <property type="match status" value="1"/>
</dbReference>
<keyword evidence="8" id="KW-0969">Cilium</keyword>
<evidence type="ECO:0000256" key="1">
    <source>
        <dbReference type="ARBA" id="ARBA00004117"/>
    </source>
</evidence>
<evidence type="ECO:0000256" key="5">
    <source>
        <dbReference type="ARBA" id="ARBA00024934"/>
    </source>
</evidence>
<sequence length="135" mass="15200">MPDKLSFSKTFQALERTIGLSQKRHAVVASNISNIDTPGYRAKDIDFKAALNRVLESGQELDLARTNPGHIDLERSGAAGVKAVEEKGEWNGYNWINIDREMTKLTQNNLIYKTSVETLLRKMAILREVIREGGR</sequence>
<comment type="caution">
    <text evidence="8">The sequence shown here is derived from an EMBL/GenBank/DDBJ whole genome shotgun (WGS) entry which is preliminary data.</text>
</comment>
<gene>
    <name evidence="8" type="primary">flgB</name>
    <name evidence="8" type="ORF">H8D96_10370</name>
</gene>
<dbReference type="PIRSF" id="PIRSF002889">
    <property type="entry name" value="Rod_FlgB"/>
    <property type="match status" value="1"/>
</dbReference>
<dbReference type="GO" id="GO:0071973">
    <property type="term" value="P:bacterial-type flagellum-dependent cell motility"/>
    <property type="evidence" value="ECO:0007669"/>
    <property type="project" value="InterPro"/>
</dbReference>
<proteinExistence type="inferred from homology"/>
<protein>
    <recommendedName>
        <fullName evidence="3 6">Flagellar basal body rod protein FlgB</fullName>
    </recommendedName>
</protein>
<evidence type="ECO:0000256" key="6">
    <source>
        <dbReference type="PIRNR" id="PIRNR002889"/>
    </source>
</evidence>